<accession>A0ABQ3X552</accession>
<dbReference type="Proteomes" id="UP000612282">
    <property type="component" value="Unassembled WGS sequence"/>
</dbReference>
<dbReference type="RefSeq" id="WP_203794600.1">
    <property type="nucleotide sequence ID" value="NZ_BAAAQE010000001.1"/>
</dbReference>
<name>A0ABQ3X552_9ACTN</name>
<keyword evidence="2" id="KW-0812">Transmembrane</keyword>
<sequence>MRLRPLPVGATPRLQLAHRTAADGTYDLYPITGHRPEVGIVDTSATCGTCGESVPLRLSSAEWVRARRHHQLLVGVTVYLTAVAAGALFLTQDVRYDWGGVPGVLGCLVAVLVLIGAGSYFSESREEDGVVSLDPAHTLREPGDRHDYADSDGGNYEAGL</sequence>
<keyword evidence="2" id="KW-0472">Membrane</keyword>
<reference evidence="3 4" key="1">
    <citation type="submission" date="2021-01" db="EMBL/GenBank/DDBJ databases">
        <title>Whole genome shotgun sequence of Actinoplanes couchii NBRC 106145.</title>
        <authorList>
            <person name="Komaki H."/>
            <person name="Tamura T."/>
        </authorList>
    </citation>
    <scope>NUCLEOTIDE SEQUENCE [LARGE SCALE GENOMIC DNA]</scope>
    <source>
        <strain evidence="3 4">NBRC 106145</strain>
    </source>
</reference>
<evidence type="ECO:0000256" key="1">
    <source>
        <dbReference type="SAM" id="MobiDB-lite"/>
    </source>
</evidence>
<evidence type="ECO:0000313" key="3">
    <source>
        <dbReference type="EMBL" id="GID53653.1"/>
    </source>
</evidence>
<feature type="compositionally biased region" description="Basic and acidic residues" evidence="1">
    <location>
        <begin position="137"/>
        <end position="149"/>
    </location>
</feature>
<feature type="region of interest" description="Disordered" evidence="1">
    <location>
        <begin position="132"/>
        <end position="160"/>
    </location>
</feature>
<feature type="transmembrane region" description="Helical" evidence="2">
    <location>
        <begin position="72"/>
        <end position="91"/>
    </location>
</feature>
<evidence type="ECO:0000256" key="2">
    <source>
        <dbReference type="SAM" id="Phobius"/>
    </source>
</evidence>
<keyword evidence="2" id="KW-1133">Transmembrane helix</keyword>
<dbReference type="EMBL" id="BOMG01000032">
    <property type="protein sequence ID" value="GID53653.1"/>
    <property type="molecule type" value="Genomic_DNA"/>
</dbReference>
<gene>
    <name evidence="3" type="ORF">Aco03nite_020570</name>
</gene>
<protein>
    <recommendedName>
        <fullName evidence="5">Integral membrane protein</fullName>
    </recommendedName>
</protein>
<feature type="transmembrane region" description="Helical" evidence="2">
    <location>
        <begin position="103"/>
        <end position="121"/>
    </location>
</feature>
<organism evidence="3 4">
    <name type="scientific">Actinoplanes couchii</name>
    <dbReference type="NCBI Taxonomy" id="403638"/>
    <lineage>
        <taxon>Bacteria</taxon>
        <taxon>Bacillati</taxon>
        <taxon>Actinomycetota</taxon>
        <taxon>Actinomycetes</taxon>
        <taxon>Micromonosporales</taxon>
        <taxon>Micromonosporaceae</taxon>
        <taxon>Actinoplanes</taxon>
    </lineage>
</organism>
<evidence type="ECO:0008006" key="5">
    <source>
        <dbReference type="Google" id="ProtNLM"/>
    </source>
</evidence>
<proteinExistence type="predicted"/>
<keyword evidence="4" id="KW-1185">Reference proteome</keyword>
<evidence type="ECO:0000313" key="4">
    <source>
        <dbReference type="Proteomes" id="UP000612282"/>
    </source>
</evidence>
<comment type="caution">
    <text evidence="3">The sequence shown here is derived from an EMBL/GenBank/DDBJ whole genome shotgun (WGS) entry which is preliminary data.</text>
</comment>